<protein>
    <submittedName>
        <fullName evidence="1">Uncharacterized protein</fullName>
    </submittedName>
</protein>
<keyword evidence="2" id="KW-1185">Reference proteome</keyword>
<organism evidence="1 2">
    <name type="scientific">Chromatium okenii</name>
    <dbReference type="NCBI Taxonomy" id="61644"/>
    <lineage>
        <taxon>Bacteria</taxon>
        <taxon>Pseudomonadati</taxon>
        <taxon>Pseudomonadota</taxon>
        <taxon>Gammaproteobacteria</taxon>
        <taxon>Chromatiales</taxon>
        <taxon>Chromatiaceae</taxon>
        <taxon>Chromatium</taxon>
    </lineage>
</organism>
<dbReference type="EMBL" id="PPGH01000037">
    <property type="protein sequence ID" value="PQJ95311.1"/>
    <property type="molecule type" value="Genomic_DNA"/>
</dbReference>
<reference evidence="1 2" key="1">
    <citation type="submission" date="2018-01" db="EMBL/GenBank/DDBJ databases">
        <title>The complete genome sequence of Chromatium okenii LaCa, a purple sulfur bacterium with a turbulent life.</title>
        <authorList>
            <person name="Luedin S.M."/>
            <person name="Liechti N."/>
            <person name="Storelli N."/>
            <person name="Danza F."/>
            <person name="Wittwer M."/>
            <person name="Pothier J.F."/>
            <person name="Tonolla M.A."/>
        </authorList>
    </citation>
    <scope>NUCLEOTIDE SEQUENCE [LARGE SCALE GENOMIC DNA]</scope>
    <source>
        <strain evidence="1 2">LaCa</strain>
    </source>
</reference>
<comment type="caution">
    <text evidence="1">The sequence shown here is derived from an EMBL/GenBank/DDBJ whole genome shotgun (WGS) entry which is preliminary data.</text>
</comment>
<evidence type="ECO:0000313" key="2">
    <source>
        <dbReference type="Proteomes" id="UP000239936"/>
    </source>
</evidence>
<accession>A0A2S7XPK2</accession>
<sequence>MIVNAEWDSATIPDWNDRSITLGMERQMMILTQQELHSLGQHSITLKKPIYLTMKLYLIGCEAIRAKNER</sequence>
<dbReference type="AlphaFoldDB" id="A0A2S7XPK2"/>
<gene>
    <name evidence="1" type="ORF">CXB77_13795</name>
</gene>
<proteinExistence type="predicted"/>
<dbReference type="Proteomes" id="UP000239936">
    <property type="component" value="Unassembled WGS sequence"/>
</dbReference>
<evidence type="ECO:0000313" key="1">
    <source>
        <dbReference type="EMBL" id="PQJ95311.1"/>
    </source>
</evidence>
<name>A0A2S7XPK2_9GAMM</name>